<protein>
    <recommendedName>
        <fullName evidence="2">Flagellar hook-length control protein-like C-terminal domain-containing protein</fullName>
    </recommendedName>
</protein>
<feature type="compositionally biased region" description="Basic and acidic residues" evidence="1">
    <location>
        <begin position="89"/>
        <end position="103"/>
    </location>
</feature>
<dbReference type="CDD" id="cd17470">
    <property type="entry name" value="T3SS_Flik_C"/>
    <property type="match status" value="1"/>
</dbReference>
<dbReference type="InterPro" id="IPR038610">
    <property type="entry name" value="FliK-like_C_sf"/>
</dbReference>
<evidence type="ECO:0000313" key="4">
    <source>
        <dbReference type="Proteomes" id="UP000252038"/>
    </source>
</evidence>
<proteinExistence type="predicted"/>
<reference evidence="3 4" key="1">
    <citation type="submission" date="2018-05" db="EMBL/GenBank/DDBJ databases">
        <title>Genome sequencing, assembly and analysis of the novel insecticidal bacterium, Chromobacterium phragmitis.</title>
        <authorList>
            <person name="Sparks M.E."/>
            <person name="Blackburn M.B."/>
            <person name="Gundersen-Rindal D.E."/>
        </authorList>
    </citation>
    <scope>NUCLEOTIDE SEQUENCE [LARGE SCALE GENOMIC DNA]</scope>
    <source>
        <strain evidence="3">IIBBL 274-1</strain>
    </source>
</reference>
<feature type="region of interest" description="Disordered" evidence="1">
    <location>
        <begin position="294"/>
        <end position="335"/>
    </location>
</feature>
<feature type="domain" description="Flagellar hook-length control protein-like C-terminal" evidence="2">
    <location>
        <begin position="222"/>
        <end position="297"/>
    </location>
</feature>
<feature type="region of interest" description="Disordered" evidence="1">
    <location>
        <begin position="44"/>
        <end position="103"/>
    </location>
</feature>
<dbReference type="Pfam" id="PF02120">
    <property type="entry name" value="Flg_hook"/>
    <property type="match status" value="1"/>
</dbReference>
<dbReference type="PANTHER" id="PTHR37533:SF2">
    <property type="entry name" value="FLAGELLAR HOOK-LENGTH CONTROL PROTEIN"/>
    <property type="match status" value="1"/>
</dbReference>
<dbReference type="Gene3D" id="3.30.750.140">
    <property type="match status" value="1"/>
</dbReference>
<dbReference type="AlphaFoldDB" id="A0A344UEI7"/>
<evidence type="ECO:0000259" key="2">
    <source>
        <dbReference type="Pfam" id="PF02120"/>
    </source>
</evidence>
<dbReference type="KEGG" id="chrb:DK843_04730"/>
<accession>A0A344UEI7</accession>
<feature type="compositionally biased region" description="Low complexity" evidence="1">
    <location>
        <begin position="58"/>
        <end position="72"/>
    </location>
</feature>
<gene>
    <name evidence="3" type="ORF">DK843_04730</name>
</gene>
<dbReference type="EMBL" id="CP029554">
    <property type="protein sequence ID" value="AXE33685.1"/>
    <property type="molecule type" value="Genomic_DNA"/>
</dbReference>
<dbReference type="Proteomes" id="UP000252038">
    <property type="component" value="Chromosome"/>
</dbReference>
<name>A0A344UEI7_9NEIS</name>
<dbReference type="InterPro" id="IPR052563">
    <property type="entry name" value="FliK"/>
</dbReference>
<sequence length="335" mass="34576">MGTSMSRVAPPQTAALASAPPGEGEAAINPAMDDLSWMDVDPTAGFADAMSDAGARQALPEEPLAAVAPSLADASRQAVPALAADGEPPAEKGDADDKPRKAVDAAALSPALQPQTWQALMPRQPLAPRSPEADNAPAADVGRIADAAPAARLADKPLPAPLADLATPRVLELHPGADVLPAARPADAGKPADSFSLALPAAQPESWSGKLQAALGERLPALSSQNMDRATLRLDPPSLGTLEISLRHHAGALTVELTASHGEVVRQLQGIGEALRQDLGGRQYTQVAVEVREGLPSGHGQGGRQGREQQERQQPGRALSEQGWAQADAFQLDQG</sequence>
<feature type="region of interest" description="Disordered" evidence="1">
    <location>
        <begin position="1"/>
        <end position="29"/>
    </location>
</feature>
<dbReference type="InterPro" id="IPR021136">
    <property type="entry name" value="Flagellar_hook_control-like_C"/>
</dbReference>
<dbReference type="PANTHER" id="PTHR37533">
    <property type="entry name" value="FLAGELLAR HOOK-LENGTH CONTROL PROTEIN"/>
    <property type="match status" value="1"/>
</dbReference>
<evidence type="ECO:0000313" key="3">
    <source>
        <dbReference type="EMBL" id="AXE33685.1"/>
    </source>
</evidence>
<organism evidence="3 4">
    <name type="scientific">Chromobacterium phragmitis</name>
    <dbReference type="NCBI Taxonomy" id="2202141"/>
    <lineage>
        <taxon>Bacteria</taxon>
        <taxon>Pseudomonadati</taxon>
        <taxon>Pseudomonadota</taxon>
        <taxon>Betaproteobacteria</taxon>
        <taxon>Neisseriales</taxon>
        <taxon>Chromobacteriaceae</taxon>
        <taxon>Chromobacterium</taxon>
    </lineage>
</organism>
<evidence type="ECO:0000256" key="1">
    <source>
        <dbReference type="SAM" id="MobiDB-lite"/>
    </source>
</evidence>